<evidence type="ECO:0000256" key="1">
    <source>
        <dbReference type="SAM" id="Phobius"/>
    </source>
</evidence>
<organism evidence="3 4">
    <name type="scientific">Staphylococcus devriesei</name>
    <dbReference type="NCBI Taxonomy" id="586733"/>
    <lineage>
        <taxon>Bacteria</taxon>
        <taxon>Bacillati</taxon>
        <taxon>Bacillota</taxon>
        <taxon>Bacilli</taxon>
        <taxon>Bacillales</taxon>
        <taxon>Staphylococcaceae</taxon>
        <taxon>Staphylococcus</taxon>
    </lineage>
</organism>
<accession>A0A2T4KP41</accession>
<evidence type="ECO:0000313" key="4">
    <source>
        <dbReference type="Proteomes" id="UP000243350"/>
    </source>
</evidence>
<dbReference type="InterPro" id="IPR003439">
    <property type="entry name" value="ABC_transporter-like_ATP-bd"/>
</dbReference>
<dbReference type="GO" id="GO:0016887">
    <property type="term" value="F:ATP hydrolysis activity"/>
    <property type="evidence" value="ECO:0007669"/>
    <property type="project" value="InterPro"/>
</dbReference>
<evidence type="ECO:0000313" key="3">
    <source>
        <dbReference type="EMBL" id="PTF16067.1"/>
    </source>
</evidence>
<dbReference type="InterPro" id="IPR053990">
    <property type="entry name" value="TagH_C"/>
</dbReference>
<protein>
    <submittedName>
        <fullName evidence="3">Teichoic acid ABC transporter ATP-binding protein</fullName>
    </submittedName>
</protein>
<proteinExistence type="predicted"/>
<name>A0A2T4KP41_9STAP</name>
<dbReference type="EMBL" id="PYZH01000016">
    <property type="protein sequence ID" value="PTF16067.1"/>
    <property type="molecule type" value="Genomic_DNA"/>
</dbReference>
<feature type="domain" description="ABC transporter" evidence="2">
    <location>
        <begin position="7"/>
        <end position="238"/>
    </location>
</feature>
<evidence type="ECO:0000259" key="2">
    <source>
        <dbReference type="PROSITE" id="PS50893"/>
    </source>
</evidence>
<keyword evidence="3" id="KW-0067">ATP-binding</keyword>
<dbReference type="GO" id="GO:0005524">
    <property type="term" value="F:ATP binding"/>
    <property type="evidence" value="ECO:0007669"/>
    <property type="project" value="UniProtKB-KW"/>
</dbReference>
<dbReference type="Pfam" id="PF22269">
    <property type="entry name" value="TagH_SH3-like"/>
    <property type="match status" value="1"/>
</dbReference>
<comment type="caution">
    <text evidence="3">The sequence shown here is derived from an EMBL/GenBank/DDBJ whole genome shotgun (WGS) entry which is preliminary data.</text>
</comment>
<dbReference type="Pfam" id="PF22096">
    <property type="entry name" value="TagH_C"/>
    <property type="match status" value="1"/>
</dbReference>
<dbReference type="AlphaFoldDB" id="A0A2T4KP41"/>
<keyword evidence="3" id="KW-0547">Nucleotide-binding</keyword>
<dbReference type="InterPro" id="IPR027417">
    <property type="entry name" value="P-loop_NTPase"/>
</dbReference>
<feature type="transmembrane region" description="Helical" evidence="1">
    <location>
        <begin position="280"/>
        <end position="303"/>
    </location>
</feature>
<keyword evidence="1" id="KW-1133">Transmembrane helix</keyword>
<dbReference type="PROSITE" id="PS50893">
    <property type="entry name" value="ABC_TRANSPORTER_2"/>
    <property type="match status" value="1"/>
</dbReference>
<dbReference type="PANTHER" id="PTHR46743:SF2">
    <property type="entry name" value="TEICHOIC ACIDS EXPORT ATP-BINDING PROTEIN TAGH"/>
    <property type="match status" value="1"/>
</dbReference>
<gene>
    <name evidence="3" type="ORF">BUY48_04065</name>
</gene>
<dbReference type="Pfam" id="PF00005">
    <property type="entry name" value="ABC_tran"/>
    <property type="match status" value="1"/>
</dbReference>
<dbReference type="InterPro" id="IPR050683">
    <property type="entry name" value="Bact_Polysacc_Export_ATP-bd"/>
</dbReference>
<dbReference type="PANTHER" id="PTHR46743">
    <property type="entry name" value="TEICHOIC ACIDS EXPORT ATP-BINDING PROTEIN TAGH"/>
    <property type="match status" value="1"/>
</dbReference>
<dbReference type="InterPro" id="IPR053989">
    <property type="entry name" value="TagH_SH3-like"/>
</dbReference>
<dbReference type="Proteomes" id="UP000243350">
    <property type="component" value="Unassembled WGS sequence"/>
</dbReference>
<reference evidence="3 4" key="1">
    <citation type="journal article" date="2016" name="Front. Microbiol.">
        <title>Comprehensive Phylogenetic Analysis of Bovine Non-aureus Staphylococci Species Based on Whole-Genome Sequencing.</title>
        <authorList>
            <person name="Naushad S."/>
            <person name="Barkema H.W."/>
            <person name="Luby C."/>
            <person name="Condas L.A."/>
            <person name="Nobrega D.B."/>
            <person name="Carson D.A."/>
            <person name="De Buck J."/>
        </authorList>
    </citation>
    <scope>NUCLEOTIDE SEQUENCE [LARGE SCALE GENOMIC DNA]</scope>
    <source>
        <strain evidence="3 4">SNUC 4143</strain>
    </source>
</reference>
<dbReference type="RefSeq" id="WP_107520026.1">
    <property type="nucleotide sequence ID" value="NZ_PYZH01000016.1"/>
</dbReference>
<sequence length="503" mass="58162">MGSSIILKLLNVTHYYRNKKNRKWYLPFGYDAEDIELNKISLHIYQGEALAIIGEPGSSKTLLGRIIAGDIKPDRGKMVKSASTYYGDIKDKHLLHITVKEYVKDIQQLFTYETSSHNIEQIIKYAHLDEKASVKINELSHTEFAQLILSLARVCRAEVLILNHIIEHLDDSFLKKAKQLSKDYISDNQSLILIDDDINKVAQVSNYVAWISHGQVRMEGSLNQVLPIFKDHERDRLSIDNEEEQQNFDLDWKESRSRLPDMSYNFKRVERYKNAKVPEFVVKFWTILTTSVLALILIGALVMNNIGIIEAPTIETQKKVQNKDPFEEKLAYGIVMNDSITLNGASNIKIPKYTFVTITGENSKKYKVTMNDKDYEIGKSKLQYFNPAALYESHSLSTLAPYMKSNYSDYVDYFNSQLHKKHEQVKKTLVPDEDSRYVVAVTQQPIDMLFNDQNKLTGFVFPIVDKDKLKDKYHITQDLWIVKTDNGYLIADMNDSKWIYIEL</sequence>
<keyword evidence="1" id="KW-0472">Membrane</keyword>
<keyword evidence="1" id="KW-0812">Transmembrane</keyword>
<dbReference type="Gene3D" id="3.40.50.300">
    <property type="entry name" value="P-loop containing nucleotide triphosphate hydrolases"/>
    <property type="match status" value="1"/>
</dbReference>
<dbReference type="SUPFAM" id="SSF52540">
    <property type="entry name" value="P-loop containing nucleoside triphosphate hydrolases"/>
    <property type="match status" value="1"/>
</dbReference>